<dbReference type="InterPro" id="IPR036908">
    <property type="entry name" value="RlpA-like_sf"/>
</dbReference>
<dbReference type="PANTHER" id="PTHR31836">
    <property type="match status" value="1"/>
</dbReference>
<dbReference type="InterPro" id="IPR009009">
    <property type="entry name" value="RlpA-like_DPBB"/>
</dbReference>
<gene>
    <name evidence="3" type="ORF">MVEN_01873200</name>
</gene>
<dbReference type="SUPFAM" id="SSF50685">
    <property type="entry name" value="Barwin-like endoglucanases"/>
    <property type="match status" value="1"/>
</dbReference>
<evidence type="ECO:0000259" key="2">
    <source>
        <dbReference type="Pfam" id="PF03330"/>
    </source>
</evidence>
<dbReference type="CDD" id="cd22191">
    <property type="entry name" value="DPBB_RlpA_EXP_N-like"/>
    <property type="match status" value="1"/>
</dbReference>
<protein>
    <submittedName>
        <fullName evidence="3">Barwin-like endoglucanase</fullName>
    </submittedName>
</protein>
<accession>A0A8H7CMG7</accession>
<feature type="domain" description="RlpA-like protein double-psi beta-barrel" evidence="2">
    <location>
        <begin position="19"/>
        <end position="95"/>
    </location>
</feature>
<dbReference type="EMBL" id="JACAZI010000018">
    <property type="protein sequence ID" value="KAF7341367.1"/>
    <property type="molecule type" value="Genomic_DNA"/>
</dbReference>
<proteinExistence type="predicted"/>
<evidence type="ECO:0000256" key="1">
    <source>
        <dbReference type="ARBA" id="ARBA00022729"/>
    </source>
</evidence>
<comment type="caution">
    <text evidence="3">The sequence shown here is derived from an EMBL/GenBank/DDBJ whole genome shotgun (WGS) entry which is preliminary data.</text>
</comment>
<keyword evidence="1" id="KW-0732">Signal</keyword>
<organism evidence="3 4">
    <name type="scientific">Mycena venus</name>
    <dbReference type="NCBI Taxonomy" id="2733690"/>
    <lineage>
        <taxon>Eukaryota</taxon>
        <taxon>Fungi</taxon>
        <taxon>Dikarya</taxon>
        <taxon>Basidiomycota</taxon>
        <taxon>Agaricomycotina</taxon>
        <taxon>Agaricomycetes</taxon>
        <taxon>Agaricomycetidae</taxon>
        <taxon>Agaricales</taxon>
        <taxon>Marasmiineae</taxon>
        <taxon>Mycenaceae</taxon>
        <taxon>Mycena</taxon>
    </lineage>
</organism>
<dbReference type="Pfam" id="PF03330">
    <property type="entry name" value="DPBB_1"/>
    <property type="match status" value="1"/>
</dbReference>
<dbReference type="InterPro" id="IPR051477">
    <property type="entry name" value="Expansin_CellWall"/>
</dbReference>
<dbReference type="Gene3D" id="2.40.40.10">
    <property type="entry name" value="RlpA-like domain"/>
    <property type="match status" value="1"/>
</dbReference>
<evidence type="ECO:0000313" key="3">
    <source>
        <dbReference type="EMBL" id="KAF7341367.1"/>
    </source>
</evidence>
<sequence>MAGIPAECATFFIPGGAFGACGKPIQNSDFAVALSSANYAGGAHCGQTLTVQFQGRSIVVTVADLCPGCAANGIDLTEGAFAALADPAVGVIQVTWAFN</sequence>
<dbReference type="PANTHER" id="PTHR31836:SF28">
    <property type="entry name" value="SRCR DOMAIN-CONTAINING PROTEIN-RELATED"/>
    <property type="match status" value="1"/>
</dbReference>
<reference evidence="3" key="1">
    <citation type="submission" date="2020-05" db="EMBL/GenBank/DDBJ databases">
        <title>Mycena genomes resolve the evolution of fungal bioluminescence.</title>
        <authorList>
            <person name="Tsai I.J."/>
        </authorList>
    </citation>
    <scope>NUCLEOTIDE SEQUENCE</scope>
    <source>
        <strain evidence="3">CCC161011</strain>
    </source>
</reference>
<dbReference type="AlphaFoldDB" id="A0A8H7CMG7"/>
<keyword evidence="4" id="KW-1185">Reference proteome</keyword>
<dbReference type="OrthoDB" id="623670at2759"/>
<evidence type="ECO:0000313" key="4">
    <source>
        <dbReference type="Proteomes" id="UP000620124"/>
    </source>
</evidence>
<name>A0A8H7CMG7_9AGAR</name>
<dbReference type="Proteomes" id="UP000620124">
    <property type="component" value="Unassembled WGS sequence"/>
</dbReference>